<gene>
    <name evidence="1" type="ORF">CHH28_10690</name>
</gene>
<proteinExistence type="predicted"/>
<evidence type="ECO:0000313" key="2">
    <source>
        <dbReference type="Proteomes" id="UP000202440"/>
    </source>
</evidence>
<sequence length="320" mass="35418">MAFDVKSASFLHSRRESVRYTKLVCFLLFCLQSAVSTAGYTEWIDFDSSYGLIRVPVQVEGIDTHAIFDTGATLNAISNDFIERHQLDLTQRAVAELKGVFRSEEQALYDDVNINLLGFQAEVDGVASMNLPDRSGGILIGAGFFQQFIVQIDYPNSRLRLISRDSLDLKELQNIEMLPQRDSGQPLVRIKLNDDRSAWMLLDTGSGGGVSVKRQLAETLGWLEQGKWVDKSSHGANSAGNIQISRLERFNFGPFELADVLVSVPAVGQTTLVGAHEPTEAGSRIRSQRIEGIIGYDVLKHFVLTIDYKYGHAHIGAPEA</sequence>
<dbReference type="Proteomes" id="UP000202440">
    <property type="component" value="Chromosome"/>
</dbReference>
<dbReference type="InterPro" id="IPR021109">
    <property type="entry name" value="Peptidase_aspartic_dom_sf"/>
</dbReference>
<name>A0A222FJ97_9GAMM</name>
<reference evidence="1 2" key="1">
    <citation type="submission" date="2017-07" db="EMBL/GenBank/DDBJ databases">
        <title>Annotated genome sequence of Bacterioplanes sanyensis isolated from Red Sea.</title>
        <authorList>
            <person name="Rehman Z.U."/>
        </authorList>
    </citation>
    <scope>NUCLEOTIDE SEQUENCE [LARGE SCALE GENOMIC DNA]</scope>
    <source>
        <strain evidence="1 2">NV9</strain>
    </source>
</reference>
<organism evidence="1 2">
    <name type="scientific">Bacterioplanes sanyensis</name>
    <dbReference type="NCBI Taxonomy" id="1249553"/>
    <lineage>
        <taxon>Bacteria</taxon>
        <taxon>Pseudomonadati</taxon>
        <taxon>Pseudomonadota</taxon>
        <taxon>Gammaproteobacteria</taxon>
        <taxon>Oceanospirillales</taxon>
        <taxon>Oceanospirillaceae</taxon>
        <taxon>Bacterioplanes</taxon>
    </lineage>
</organism>
<dbReference type="SUPFAM" id="SSF50630">
    <property type="entry name" value="Acid proteases"/>
    <property type="match status" value="1"/>
</dbReference>
<dbReference type="Pfam" id="PF13650">
    <property type="entry name" value="Asp_protease_2"/>
    <property type="match status" value="2"/>
</dbReference>
<accession>A0A222FJ97</accession>
<dbReference type="Gene3D" id="2.40.70.10">
    <property type="entry name" value="Acid Proteases"/>
    <property type="match status" value="2"/>
</dbReference>
<dbReference type="KEGG" id="bsan:CHH28_10690"/>
<dbReference type="EMBL" id="CP022530">
    <property type="protein sequence ID" value="ASP39117.1"/>
    <property type="molecule type" value="Genomic_DNA"/>
</dbReference>
<evidence type="ECO:0000313" key="1">
    <source>
        <dbReference type="EMBL" id="ASP39117.1"/>
    </source>
</evidence>
<protein>
    <submittedName>
        <fullName evidence="1">Signal protein PDZ</fullName>
    </submittedName>
</protein>
<dbReference type="AlphaFoldDB" id="A0A222FJ97"/>
<keyword evidence="2" id="KW-1185">Reference proteome</keyword>